<dbReference type="EMBL" id="JAMYQB010000021">
    <property type="protein sequence ID" value="MER9406943.1"/>
    <property type="molecule type" value="Genomic_DNA"/>
</dbReference>
<sequence length="48" mass="5489">MRLAGIEAERTAVRDMFRSGVINDHTARSLFTEITLTEALLQGRQERK</sequence>
<evidence type="ECO:0000313" key="2">
    <source>
        <dbReference type="Proteomes" id="UP001433071"/>
    </source>
</evidence>
<proteinExistence type="predicted"/>
<dbReference type="RefSeq" id="WP_352560424.1">
    <property type="nucleotide sequence ID" value="NZ_JAMYQB010000021.1"/>
</dbReference>
<evidence type="ECO:0000313" key="1">
    <source>
        <dbReference type="EMBL" id="MER9406943.1"/>
    </source>
</evidence>
<protein>
    <submittedName>
        <fullName evidence="1">Uncharacterized protein</fullName>
    </submittedName>
</protein>
<accession>A0ABV1Z4M3</accession>
<dbReference type="Proteomes" id="UP001433071">
    <property type="component" value="Unassembled WGS sequence"/>
</dbReference>
<comment type="caution">
    <text evidence="1">The sequence shown here is derived from an EMBL/GenBank/DDBJ whole genome shotgun (WGS) entry which is preliminary data.</text>
</comment>
<keyword evidence="2" id="KW-1185">Reference proteome</keyword>
<gene>
    <name evidence="1" type="ORF">NKI36_23185</name>
</gene>
<organism evidence="1 2">
    <name type="scientific">Mesorhizobium caraganae</name>
    <dbReference type="NCBI Taxonomy" id="483206"/>
    <lineage>
        <taxon>Bacteria</taxon>
        <taxon>Pseudomonadati</taxon>
        <taxon>Pseudomonadota</taxon>
        <taxon>Alphaproteobacteria</taxon>
        <taxon>Hyphomicrobiales</taxon>
        <taxon>Phyllobacteriaceae</taxon>
        <taxon>Mesorhizobium</taxon>
    </lineage>
</organism>
<name>A0ABV1Z4M3_9HYPH</name>
<reference evidence="1 2" key="1">
    <citation type="journal article" date="2024" name="Proc. Natl. Acad. Sci. U.S.A.">
        <title>The evolutionary genomics of adaptation to stress in wild rhizobium bacteria.</title>
        <authorList>
            <person name="Kehlet-Delgado H."/>
            <person name="Montoya A.P."/>
            <person name="Jensen K.T."/>
            <person name="Wendlandt C.E."/>
            <person name="Dexheimer C."/>
            <person name="Roberts M."/>
            <person name="Torres Martinez L."/>
            <person name="Friesen M.L."/>
            <person name="Griffitts J.S."/>
            <person name="Porter S.S."/>
        </authorList>
    </citation>
    <scope>NUCLEOTIDE SEQUENCE [LARGE SCALE GENOMIC DNA]</scope>
    <source>
        <strain evidence="1 2">M0641</strain>
    </source>
</reference>